<evidence type="ECO:0000256" key="3">
    <source>
        <dbReference type="ARBA" id="ARBA00012438"/>
    </source>
</evidence>
<keyword evidence="9" id="KW-0067">ATP-binding</keyword>
<evidence type="ECO:0000256" key="4">
    <source>
        <dbReference type="ARBA" id="ARBA00022475"/>
    </source>
</evidence>
<dbReference type="EMBL" id="LUGM01000002">
    <property type="protein sequence ID" value="KYH15177.1"/>
    <property type="molecule type" value="Genomic_DNA"/>
</dbReference>
<keyword evidence="5" id="KW-0808">Transferase</keyword>
<dbReference type="InterPro" id="IPR050351">
    <property type="entry name" value="BphY/WalK/GraS-like"/>
</dbReference>
<dbReference type="InterPro" id="IPR004358">
    <property type="entry name" value="Sig_transdc_His_kin-like_C"/>
</dbReference>
<dbReference type="GO" id="GO:0016036">
    <property type="term" value="P:cellular response to phosphate starvation"/>
    <property type="evidence" value="ECO:0007669"/>
    <property type="project" value="TreeGrafter"/>
</dbReference>
<evidence type="ECO:0000256" key="14">
    <source>
        <dbReference type="SAM" id="Phobius"/>
    </source>
</evidence>
<dbReference type="GO" id="GO:0005886">
    <property type="term" value="C:plasma membrane"/>
    <property type="evidence" value="ECO:0007669"/>
    <property type="project" value="UniProtKB-SubCell"/>
</dbReference>
<protein>
    <recommendedName>
        <fullName evidence="3">histidine kinase</fullName>
        <ecNumber evidence="3">2.7.13.3</ecNumber>
    </recommendedName>
    <alternativeName>
        <fullName evidence="13">Glycopeptide resistance-associated protein S</fullName>
    </alternativeName>
</protein>
<reference evidence="16 17" key="1">
    <citation type="submission" date="2016-02" db="EMBL/GenBank/DDBJ databases">
        <title>Draft genome sequence of hydrocarbon degrading Staphylococcus saprophyticus Strain CNV2, isolated from crude-oil contaminated soil from Noonmati Oil Refinery, Guwahati, Assam, India.</title>
        <authorList>
            <person name="Mukherjee A."/>
            <person name="Chettri B."/>
            <person name="Langpoklakpam J."/>
            <person name="Singh A.K."/>
            <person name="Chattopadhyay D.J."/>
        </authorList>
    </citation>
    <scope>NUCLEOTIDE SEQUENCE [LARGE SCALE GENOMIC DNA]</scope>
    <source>
        <strain evidence="16 17">CNV2</strain>
    </source>
</reference>
<dbReference type="PRINTS" id="PR00344">
    <property type="entry name" value="BCTRLSENSOR"/>
</dbReference>
<keyword evidence="4" id="KW-1003">Cell membrane</keyword>
<gene>
    <name evidence="16" type="ORF">A0131_10405</name>
</gene>
<evidence type="ECO:0000256" key="11">
    <source>
        <dbReference type="ARBA" id="ARBA00023012"/>
    </source>
</evidence>
<dbReference type="InterPro" id="IPR036097">
    <property type="entry name" value="HisK_dim/P_sf"/>
</dbReference>
<keyword evidence="7" id="KW-0547">Nucleotide-binding</keyword>
<organism evidence="16 17">
    <name type="scientific">Staphylococcus kloosii</name>
    <dbReference type="NCBI Taxonomy" id="29384"/>
    <lineage>
        <taxon>Bacteria</taxon>
        <taxon>Bacillati</taxon>
        <taxon>Bacillota</taxon>
        <taxon>Bacilli</taxon>
        <taxon>Bacillales</taxon>
        <taxon>Staphylococcaceae</taxon>
        <taxon>Staphylococcus</taxon>
    </lineage>
</organism>
<accession>A0A151A764</accession>
<feature type="domain" description="Histidine kinase" evidence="15">
    <location>
        <begin position="126"/>
        <end position="332"/>
    </location>
</feature>
<evidence type="ECO:0000256" key="12">
    <source>
        <dbReference type="ARBA" id="ARBA00023136"/>
    </source>
</evidence>
<keyword evidence="6 14" id="KW-0812">Transmembrane</keyword>
<dbReference type="RefSeq" id="WP_061855320.1">
    <property type="nucleotide sequence ID" value="NZ_LUGM01000002.1"/>
</dbReference>
<dbReference type="Proteomes" id="UP000075418">
    <property type="component" value="Unassembled WGS sequence"/>
</dbReference>
<proteinExistence type="predicted"/>
<evidence type="ECO:0000256" key="6">
    <source>
        <dbReference type="ARBA" id="ARBA00022692"/>
    </source>
</evidence>
<dbReference type="InterPro" id="IPR036890">
    <property type="entry name" value="HATPase_C_sf"/>
</dbReference>
<evidence type="ECO:0000256" key="2">
    <source>
        <dbReference type="ARBA" id="ARBA00004651"/>
    </source>
</evidence>
<dbReference type="EC" id="2.7.13.3" evidence="3"/>
<evidence type="ECO:0000256" key="9">
    <source>
        <dbReference type="ARBA" id="ARBA00022840"/>
    </source>
</evidence>
<keyword evidence="12 14" id="KW-0472">Membrane</keyword>
<sequence>MGNVKLLWMYLISRLRWILWIIFLNIIILVIAAIDYNIDIGSVVYIVILNIGLTIVYIIFSFIKETQFIRHIINNEEIEEIKHKNLADTPFQREVVTFLYNNIANQKAILNQQRQQIKTYEQSLTTFAHDIKTPVTSMKLLIDKEQDSERKKSLMYEWSRINAMLDMQLYLTRMQSQNKDLYFEHVALRNLVIEEIQLTRFISQARGIGFDLLIDAEMQIYTDTKLCRMMIRQALSNAIKYSENSTIVVEATLVNNHVTLSIKDEGRGISAKDLPRIFERGFTSTTFHNDSASSGIGLYLVNELKKALKVKVNINSELNKGTEVIFTFPEQNDIVKRLSQHAEA</sequence>
<dbReference type="GO" id="GO:0004721">
    <property type="term" value="F:phosphoprotein phosphatase activity"/>
    <property type="evidence" value="ECO:0007669"/>
    <property type="project" value="TreeGrafter"/>
</dbReference>
<evidence type="ECO:0000256" key="5">
    <source>
        <dbReference type="ARBA" id="ARBA00022679"/>
    </source>
</evidence>
<evidence type="ECO:0000313" key="16">
    <source>
        <dbReference type="EMBL" id="KYH15177.1"/>
    </source>
</evidence>
<dbReference type="InterPro" id="IPR005467">
    <property type="entry name" value="His_kinase_dom"/>
</dbReference>
<dbReference type="PANTHER" id="PTHR45453">
    <property type="entry name" value="PHOSPHATE REGULON SENSOR PROTEIN PHOR"/>
    <property type="match status" value="1"/>
</dbReference>
<evidence type="ECO:0000256" key="1">
    <source>
        <dbReference type="ARBA" id="ARBA00000085"/>
    </source>
</evidence>
<evidence type="ECO:0000256" key="10">
    <source>
        <dbReference type="ARBA" id="ARBA00022989"/>
    </source>
</evidence>
<keyword evidence="10 14" id="KW-1133">Transmembrane helix</keyword>
<name>A0A151A764_9STAP</name>
<evidence type="ECO:0000256" key="7">
    <source>
        <dbReference type="ARBA" id="ARBA00022741"/>
    </source>
</evidence>
<dbReference type="InterPro" id="IPR003594">
    <property type="entry name" value="HATPase_dom"/>
</dbReference>
<keyword evidence="11" id="KW-0902">Two-component regulatory system</keyword>
<keyword evidence="8 16" id="KW-0418">Kinase</keyword>
<dbReference type="SUPFAM" id="SSF47384">
    <property type="entry name" value="Homodimeric domain of signal transducing histidine kinase"/>
    <property type="match status" value="1"/>
</dbReference>
<comment type="catalytic activity">
    <reaction evidence="1">
        <text>ATP + protein L-histidine = ADP + protein N-phospho-L-histidine.</text>
        <dbReference type="EC" id="2.7.13.3"/>
    </reaction>
</comment>
<dbReference type="SMART" id="SM00387">
    <property type="entry name" value="HATPase_c"/>
    <property type="match status" value="1"/>
</dbReference>
<evidence type="ECO:0000259" key="15">
    <source>
        <dbReference type="PROSITE" id="PS50109"/>
    </source>
</evidence>
<comment type="caution">
    <text evidence="16">The sequence shown here is derived from an EMBL/GenBank/DDBJ whole genome shotgun (WGS) entry which is preliminary data.</text>
</comment>
<evidence type="ECO:0000256" key="8">
    <source>
        <dbReference type="ARBA" id="ARBA00022777"/>
    </source>
</evidence>
<comment type="subcellular location">
    <subcellularLocation>
        <location evidence="2">Cell membrane</location>
        <topology evidence="2">Multi-pass membrane protein</topology>
    </subcellularLocation>
</comment>
<dbReference type="PANTHER" id="PTHR45453:SF2">
    <property type="entry name" value="HISTIDINE KINASE"/>
    <property type="match status" value="1"/>
</dbReference>
<dbReference type="GO" id="GO:0000155">
    <property type="term" value="F:phosphorelay sensor kinase activity"/>
    <property type="evidence" value="ECO:0007669"/>
    <property type="project" value="InterPro"/>
</dbReference>
<dbReference type="GO" id="GO:0005524">
    <property type="term" value="F:ATP binding"/>
    <property type="evidence" value="ECO:0007669"/>
    <property type="project" value="UniProtKB-KW"/>
</dbReference>
<dbReference type="Gene3D" id="3.30.565.10">
    <property type="entry name" value="Histidine kinase-like ATPase, C-terminal domain"/>
    <property type="match status" value="1"/>
</dbReference>
<evidence type="ECO:0000256" key="13">
    <source>
        <dbReference type="ARBA" id="ARBA00042987"/>
    </source>
</evidence>
<dbReference type="Pfam" id="PF02518">
    <property type="entry name" value="HATPase_c"/>
    <property type="match status" value="1"/>
</dbReference>
<dbReference type="SUPFAM" id="SSF55874">
    <property type="entry name" value="ATPase domain of HSP90 chaperone/DNA topoisomerase II/histidine kinase"/>
    <property type="match status" value="1"/>
</dbReference>
<feature type="transmembrane region" description="Helical" evidence="14">
    <location>
        <begin position="15"/>
        <end position="34"/>
    </location>
</feature>
<dbReference type="PROSITE" id="PS50109">
    <property type="entry name" value="HIS_KIN"/>
    <property type="match status" value="1"/>
</dbReference>
<dbReference type="AlphaFoldDB" id="A0A151A764"/>
<evidence type="ECO:0000313" key="17">
    <source>
        <dbReference type="Proteomes" id="UP000075418"/>
    </source>
</evidence>
<feature type="transmembrane region" description="Helical" evidence="14">
    <location>
        <begin position="40"/>
        <end position="63"/>
    </location>
</feature>